<organism evidence="1">
    <name type="scientific">marine sediment metagenome</name>
    <dbReference type="NCBI Taxonomy" id="412755"/>
    <lineage>
        <taxon>unclassified sequences</taxon>
        <taxon>metagenomes</taxon>
        <taxon>ecological metagenomes</taxon>
    </lineage>
</organism>
<protein>
    <submittedName>
        <fullName evidence="1">Uncharacterized protein</fullName>
    </submittedName>
</protein>
<name>X1VT84_9ZZZZ</name>
<accession>X1VT84</accession>
<evidence type="ECO:0000313" key="1">
    <source>
        <dbReference type="EMBL" id="GAJ24127.1"/>
    </source>
</evidence>
<reference evidence="1" key="1">
    <citation type="journal article" date="2014" name="Front. Microbiol.">
        <title>High frequency of phylogenetically diverse reductive dehalogenase-homologous genes in deep subseafloor sedimentary metagenomes.</title>
        <authorList>
            <person name="Kawai M."/>
            <person name="Futagami T."/>
            <person name="Toyoda A."/>
            <person name="Takaki Y."/>
            <person name="Nishi S."/>
            <person name="Hori S."/>
            <person name="Arai W."/>
            <person name="Tsubouchi T."/>
            <person name="Morono Y."/>
            <person name="Uchiyama I."/>
            <person name="Ito T."/>
            <person name="Fujiyama A."/>
            <person name="Inagaki F."/>
            <person name="Takami H."/>
        </authorList>
    </citation>
    <scope>NUCLEOTIDE SEQUENCE</scope>
    <source>
        <strain evidence="1">Expedition CK06-06</strain>
    </source>
</reference>
<sequence length="113" mass="13160">MTAKKPTVQKSLDGKSLKFWEDSHELSAKGRWVSFTDEVTETISIDEWIIHKVDTPWGKKDCLKTSKGEWLKLDSKRLRFCLTPFVGKKVKLLITRYDSTPNSLKTWWSVKQS</sequence>
<proteinExistence type="predicted"/>
<dbReference type="EMBL" id="BARW01036000">
    <property type="protein sequence ID" value="GAJ24127.1"/>
    <property type="molecule type" value="Genomic_DNA"/>
</dbReference>
<dbReference type="AlphaFoldDB" id="X1VT84"/>
<gene>
    <name evidence="1" type="ORF">S12H4_56013</name>
</gene>
<comment type="caution">
    <text evidence="1">The sequence shown here is derived from an EMBL/GenBank/DDBJ whole genome shotgun (WGS) entry which is preliminary data.</text>
</comment>